<proteinExistence type="predicted"/>
<sequence length="258" mass="29339">MGFRSFSKIGKTIEKVSAFWSNLKRLFGSSGNAVQLDRDFLAQFCVADNKLEKPQGRWFSGSAVPEENPYEQGKPVLRQPPVSQPVTGFLEPGSPEECECSFVPWMNMSCNQLIEFIIITVIPSLHCDSKSFNRNHVPVFAFSVLPLGKWPVVGTKVVDFVIVAKLILIRLMVLVAPLLARSNLLINRDTEWANLVLGFEKENRYAVVDVCYPQSFLRLRRPFSYITDVTCNEVSMVCRPFWWITSSIYAEINVRHVN</sequence>
<organism evidence="1 2">
    <name type="scientific">Pistacia integerrima</name>
    <dbReference type="NCBI Taxonomy" id="434235"/>
    <lineage>
        <taxon>Eukaryota</taxon>
        <taxon>Viridiplantae</taxon>
        <taxon>Streptophyta</taxon>
        <taxon>Embryophyta</taxon>
        <taxon>Tracheophyta</taxon>
        <taxon>Spermatophyta</taxon>
        <taxon>Magnoliopsida</taxon>
        <taxon>eudicotyledons</taxon>
        <taxon>Gunneridae</taxon>
        <taxon>Pentapetalae</taxon>
        <taxon>rosids</taxon>
        <taxon>malvids</taxon>
        <taxon>Sapindales</taxon>
        <taxon>Anacardiaceae</taxon>
        <taxon>Pistacia</taxon>
    </lineage>
</organism>
<dbReference type="EMBL" id="CM047748">
    <property type="protein sequence ID" value="KAJ0014775.1"/>
    <property type="molecule type" value="Genomic_DNA"/>
</dbReference>
<gene>
    <name evidence="1" type="ORF">Pint_21831</name>
</gene>
<evidence type="ECO:0000313" key="2">
    <source>
        <dbReference type="Proteomes" id="UP001163603"/>
    </source>
</evidence>
<dbReference type="Proteomes" id="UP001163603">
    <property type="component" value="Chromosome 13"/>
</dbReference>
<keyword evidence="2" id="KW-1185">Reference proteome</keyword>
<evidence type="ECO:0000313" key="1">
    <source>
        <dbReference type="EMBL" id="KAJ0014775.1"/>
    </source>
</evidence>
<comment type="caution">
    <text evidence="1">The sequence shown here is derived from an EMBL/GenBank/DDBJ whole genome shotgun (WGS) entry which is preliminary data.</text>
</comment>
<reference evidence="2" key="1">
    <citation type="journal article" date="2023" name="G3 (Bethesda)">
        <title>Genome assembly and association tests identify interacting loci associated with vigor, precocity, and sex in interspecific pistachio rootstocks.</title>
        <authorList>
            <person name="Palmer W."/>
            <person name="Jacygrad E."/>
            <person name="Sagayaradj S."/>
            <person name="Cavanaugh K."/>
            <person name="Han R."/>
            <person name="Bertier L."/>
            <person name="Beede B."/>
            <person name="Kafkas S."/>
            <person name="Golino D."/>
            <person name="Preece J."/>
            <person name="Michelmore R."/>
        </authorList>
    </citation>
    <scope>NUCLEOTIDE SEQUENCE [LARGE SCALE GENOMIC DNA]</scope>
</reference>
<name>A0ACC0XCM5_9ROSI</name>
<accession>A0ACC0XCM5</accession>
<protein>
    <submittedName>
        <fullName evidence="1">Uncharacterized protein</fullName>
    </submittedName>
</protein>